<feature type="region of interest" description="Disordered" evidence="5">
    <location>
        <begin position="30"/>
        <end position="59"/>
    </location>
</feature>
<dbReference type="Pfam" id="PF08662">
    <property type="entry name" value="eIF2A"/>
    <property type="match status" value="2"/>
</dbReference>
<dbReference type="PANTHER" id="PTHR13227">
    <property type="entry name" value="EUKARYOTIC TRANSLATION INITIATION FACTOR 2A"/>
    <property type="match status" value="1"/>
</dbReference>
<dbReference type="Proteomes" id="UP001530377">
    <property type="component" value="Unassembled WGS sequence"/>
</dbReference>
<feature type="compositionally biased region" description="Basic and acidic residues" evidence="5">
    <location>
        <begin position="97"/>
        <end position="111"/>
    </location>
</feature>
<evidence type="ECO:0000313" key="7">
    <source>
        <dbReference type="EMBL" id="KAL3806404.1"/>
    </source>
</evidence>
<dbReference type="GO" id="GO:0003743">
    <property type="term" value="F:translation initiation factor activity"/>
    <property type="evidence" value="ECO:0007669"/>
    <property type="project" value="UniProtKB-KW"/>
</dbReference>
<dbReference type="InterPro" id="IPR011044">
    <property type="entry name" value="Quino_amine_DH_bsu"/>
</dbReference>
<feature type="domain" description="Translation initiation factor beta propellor-like" evidence="6">
    <location>
        <begin position="490"/>
        <end position="526"/>
    </location>
</feature>
<comment type="caution">
    <text evidence="7">The sequence shown here is derived from an EMBL/GenBank/DDBJ whole genome shotgun (WGS) entry which is preliminary data.</text>
</comment>
<feature type="region of interest" description="Disordered" evidence="5">
    <location>
        <begin position="92"/>
        <end position="111"/>
    </location>
</feature>
<dbReference type="InterPro" id="IPR013979">
    <property type="entry name" value="TIF_beta_prop-like"/>
</dbReference>
<reference evidence="7 8" key="1">
    <citation type="submission" date="2024-10" db="EMBL/GenBank/DDBJ databases">
        <title>Updated reference genomes for cyclostephanoid diatoms.</title>
        <authorList>
            <person name="Roberts W.R."/>
            <person name="Alverson A.J."/>
        </authorList>
    </citation>
    <scope>NUCLEOTIDE SEQUENCE [LARGE SCALE GENOMIC DNA]</scope>
    <source>
        <strain evidence="7 8">AJA228-03</strain>
    </source>
</reference>
<dbReference type="InterPro" id="IPR011387">
    <property type="entry name" value="TIF2A"/>
</dbReference>
<keyword evidence="8" id="KW-1185">Reference proteome</keyword>
<name>A0ABD3R1G0_9STRA</name>
<feature type="domain" description="Translation initiation factor beta propellor-like" evidence="6">
    <location>
        <begin position="293"/>
        <end position="450"/>
    </location>
</feature>
<sequence length="879" mass="95209">MSSPSSPSDPSQRCAPIRLLLRSKEAVELYKLPDTSPTSSPAKGKTTKKRGGTILHDGPTTFHLLSPDGRRAYIHDASVGLIECHLGCDDNDDDESVERRRDHDARGRPFLEGDSRPVQLAKCSPRGTYLLTWERPGSVSTGGGGDDGDDFGGGNLKAWDASTGRLLRGFHCKRATLNTLQWTHDERLAFHLVTNEVHVYAGNDLRRGVGKIRCQSLSSFSLPNVRGTPANIIPSKDGEGRYLLTVFVPGVKGRPARVDLLRYPDRLGRESSTVAMTGGTNDRATSGPSLASKSLYDAEETSVHWSPRADAALVQTQTSIDATGESYYGSSHLFLFAEDDVKKTGNGTAISVTLPKESTRTSGGAVPIVSASWMPNPQITGPVPFGVMSGTMPALASLHHGITGEPTFLLGMAHRNTMDASPHGRFVVTGGYGNLAGGIDFWDRNKGKRIPRRVILPPPENRAGETASYVTMREERDLVVTSPRPVVGHQASWAPDSRTYMVSTTSPRMNVDNGVSIYRYDGSLVDDSILPWDNARYGPDKLLCAEFVPAPFPSSDVGEKECRGGAGSREFYYYPDRPQSPPPRGMVEVKGDAAEIALAKLMASRNNGRSSANVMGGGDSNGKGGIASKAAAYIPPAARKGGAYVPPGARKGVTGSATSGVGGGGSLAERMRQEREGSAVNVSGVKVVKRTGPVGASSVIPASAVAAASASEKSKSAMRREKQLLAREKAEREAEEAERRRAEDERARIEANKADPEKRAKKISKMLKQIDEIKSKQANGAELNDDQRKKIEAEEELRRELESLGLITRYLRSAWKESTGRMPFQNWDEVVVLLRWRRSTRKDSTQRMQRTSWACWCLGGDRCGRYKTGGREGGVQMNT</sequence>
<evidence type="ECO:0000313" key="8">
    <source>
        <dbReference type="Proteomes" id="UP001530377"/>
    </source>
</evidence>
<proteinExistence type="predicted"/>
<feature type="compositionally biased region" description="Basic and acidic residues" evidence="5">
    <location>
        <begin position="712"/>
        <end position="758"/>
    </location>
</feature>
<protein>
    <recommendedName>
        <fullName evidence="6">Translation initiation factor beta propellor-like domain-containing protein</fullName>
    </recommendedName>
</protein>
<dbReference type="PANTHER" id="PTHR13227:SF0">
    <property type="entry name" value="EUKARYOTIC TRANSLATION INITIATION FACTOR 2A"/>
    <property type="match status" value="1"/>
</dbReference>
<dbReference type="SUPFAM" id="SSF50969">
    <property type="entry name" value="YVTN repeat-like/Quinoprotein amine dehydrogenase"/>
    <property type="match status" value="1"/>
</dbReference>
<evidence type="ECO:0000256" key="4">
    <source>
        <dbReference type="ARBA" id="ARBA00022917"/>
    </source>
</evidence>
<organism evidence="7 8">
    <name type="scientific">Cyclostephanos tholiformis</name>
    <dbReference type="NCBI Taxonomy" id="382380"/>
    <lineage>
        <taxon>Eukaryota</taxon>
        <taxon>Sar</taxon>
        <taxon>Stramenopiles</taxon>
        <taxon>Ochrophyta</taxon>
        <taxon>Bacillariophyta</taxon>
        <taxon>Coscinodiscophyceae</taxon>
        <taxon>Thalassiosirophycidae</taxon>
        <taxon>Stephanodiscales</taxon>
        <taxon>Stephanodiscaceae</taxon>
        <taxon>Cyclostephanos</taxon>
    </lineage>
</organism>
<evidence type="ECO:0000256" key="2">
    <source>
        <dbReference type="ARBA" id="ARBA00022574"/>
    </source>
</evidence>
<evidence type="ECO:0000256" key="1">
    <source>
        <dbReference type="ARBA" id="ARBA00022540"/>
    </source>
</evidence>
<keyword evidence="3" id="KW-0677">Repeat</keyword>
<evidence type="ECO:0000256" key="3">
    <source>
        <dbReference type="ARBA" id="ARBA00022737"/>
    </source>
</evidence>
<keyword evidence="2" id="KW-0853">WD repeat</keyword>
<keyword evidence="1" id="KW-0396">Initiation factor</keyword>
<evidence type="ECO:0000256" key="5">
    <source>
        <dbReference type="SAM" id="MobiDB-lite"/>
    </source>
</evidence>
<accession>A0ABD3R1G0</accession>
<dbReference type="AlphaFoldDB" id="A0ABD3R1G0"/>
<feature type="region of interest" description="Disordered" evidence="5">
    <location>
        <begin position="707"/>
        <end position="760"/>
    </location>
</feature>
<dbReference type="EMBL" id="JALLPB020000815">
    <property type="protein sequence ID" value="KAL3806404.1"/>
    <property type="molecule type" value="Genomic_DNA"/>
</dbReference>
<keyword evidence="4" id="KW-0648">Protein biosynthesis</keyword>
<gene>
    <name evidence="7" type="ORF">ACHAXA_006326</name>
</gene>
<evidence type="ECO:0000259" key="6">
    <source>
        <dbReference type="Pfam" id="PF08662"/>
    </source>
</evidence>